<sequence length="185" mass="20544">MVDLIIAAIRRRLKTRPTDLGRPLRTGLIPARAGNIASDEEHLRFRLPPLLKRMYADIGNGGFGPGYGLIGLTNGVPDDSGKTAVAIYDLFRSAPELAWPDGLLPICHWGCAIYSCVDCCDPDFRMRIFDPNVHDGDDWTDAFFEDAPSIEDWIGSWASGVNLWDAMYGDEGHIARTISARRKRP</sequence>
<dbReference type="RefSeq" id="WP_091956321.1">
    <property type="nucleotide sequence ID" value="NZ_FMAI01000004.1"/>
</dbReference>
<proteinExistence type="predicted"/>
<dbReference type="EMBL" id="FMAI01000004">
    <property type="protein sequence ID" value="SCB28221.1"/>
    <property type="molecule type" value="Genomic_DNA"/>
</dbReference>
<protein>
    <recommendedName>
        <fullName evidence="1">Knr4/Smi1-like domain-containing protein</fullName>
    </recommendedName>
</protein>
<dbReference type="AlphaFoldDB" id="A0A1C3VKB9"/>
<accession>A0A1C3VKB9</accession>
<reference evidence="3" key="1">
    <citation type="submission" date="2016-08" db="EMBL/GenBank/DDBJ databases">
        <authorList>
            <person name="Varghese N."/>
            <person name="Submissions Spin"/>
        </authorList>
    </citation>
    <scope>NUCLEOTIDE SEQUENCE [LARGE SCALE GENOMIC DNA]</scope>
    <source>
        <strain evidence="3">ERR11</strain>
    </source>
</reference>
<evidence type="ECO:0000313" key="2">
    <source>
        <dbReference type="EMBL" id="SCB28221.1"/>
    </source>
</evidence>
<evidence type="ECO:0000259" key="1">
    <source>
        <dbReference type="Pfam" id="PF09346"/>
    </source>
</evidence>
<dbReference type="InterPro" id="IPR018958">
    <property type="entry name" value="Knr4/Smi1-like_dom"/>
</dbReference>
<organism evidence="2 3">
    <name type="scientific">Bradyrhizobium shewense</name>
    <dbReference type="NCBI Taxonomy" id="1761772"/>
    <lineage>
        <taxon>Bacteria</taxon>
        <taxon>Pseudomonadati</taxon>
        <taxon>Pseudomonadota</taxon>
        <taxon>Alphaproteobacteria</taxon>
        <taxon>Hyphomicrobiales</taxon>
        <taxon>Nitrobacteraceae</taxon>
        <taxon>Bradyrhizobium</taxon>
    </lineage>
</organism>
<dbReference type="Proteomes" id="UP000199184">
    <property type="component" value="Unassembled WGS sequence"/>
</dbReference>
<gene>
    <name evidence="2" type="ORF">GA0061098_1004349</name>
</gene>
<dbReference type="InterPro" id="IPR037883">
    <property type="entry name" value="Knr4/Smi1-like_sf"/>
</dbReference>
<dbReference type="SUPFAM" id="SSF160631">
    <property type="entry name" value="SMI1/KNR4-like"/>
    <property type="match status" value="1"/>
</dbReference>
<feature type="domain" description="Knr4/Smi1-like" evidence="1">
    <location>
        <begin position="32"/>
        <end position="154"/>
    </location>
</feature>
<evidence type="ECO:0000313" key="3">
    <source>
        <dbReference type="Proteomes" id="UP000199184"/>
    </source>
</evidence>
<name>A0A1C3VKB9_9BRAD</name>
<dbReference type="Pfam" id="PF09346">
    <property type="entry name" value="SMI1_KNR4"/>
    <property type="match status" value="1"/>
</dbReference>
<keyword evidence="3" id="KW-1185">Reference proteome</keyword>